<evidence type="ECO:0000313" key="2">
    <source>
        <dbReference type="EMBL" id="CAF4223216.1"/>
    </source>
</evidence>
<protein>
    <recommendedName>
        <fullName evidence="4">MULE transposase domain-containing protein</fullName>
    </recommendedName>
</protein>
<dbReference type="AlphaFoldDB" id="A0A820D0V5"/>
<gene>
    <name evidence="2" type="ORF">JBS370_LOCUS37538</name>
</gene>
<proteinExistence type="predicted"/>
<name>A0A820D0V5_9BILA</name>
<evidence type="ECO:0008006" key="4">
    <source>
        <dbReference type="Google" id="ProtNLM"/>
    </source>
</evidence>
<comment type="caution">
    <text evidence="2">The sequence shown here is derived from an EMBL/GenBank/DDBJ whole genome shotgun (WGS) entry which is preliminary data.</text>
</comment>
<evidence type="ECO:0000313" key="3">
    <source>
        <dbReference type="Proteomes" id="UP000663836"/>
    </source>
</evidence>
<feature type="signal peptide" evidence="1">
    <location>
        <begin position="1"/>
        <end position="20"/>
    </location>
</feature>
<accession>A0A820D0V5</accession>
<keyword evidence="1" id="KW-0732">Signal</keyword>
<reference evidence="2" key="1">
    <citation type="submission" date="2021-02" db="EMBL/GenBank/DDBJ databases">
        <authorList>
            <person name="Nowell W R."/>
        </authorList>
    </citation>
    <scope>NUCLEOTIDE SEQUENCE</scope>
</reference>
<feature type="non-terminal residue" evidence="2">
    <location>
        <position position="1"/>
    </location>
</feature>
<sequence length="311" mass="36163">RFKYIPPLLSLLYLVDNVMSITSSSSAIYFLTSNKGYRLLVQDGFVDKLNKQTSSKTYRIYKIKNCKAYVHTDLNNNFLKSSGEHHHLLESEDFHVKQFQNIVKDRIIKELAPISKIYDEILKAEFSIELLASVPLARDIQLALNRARRKLTPILPGSATFDIPDSYQITSNGENDFESSLISIIRAEFPHAEHQGCYFHYTQAIYRHIQDLGLSAAHLQDEEIRFFCRKLMAIVLLPIEEVKSSYYNLCATSSTRVKEELRQLLLYFDSHWINDVPLKLWNTHDYQYRTNNISEVIHILSFLNVAYDPYV</sequence>
<feature type="chain" id="PRO_5032832236" description="MULE transposase domain-containing protein" evidence="1">
    <location>
        <begin position="21"/>
        <end position="311"/>
    </location>
</feature>
<dbReference type="EMBL" id="CAJOBD010017597">
    <property type="protein sequence ID" value="CAF4223216.1"/>
    <property type="molecule type" value="Genomic_DNA"/>
</dbReference>
<evidence type="ECO:0000256" key="1">
    <source>
        <dbReference type="SAM" id="SignalP"/>
    </source>
</evidence>
<dbReference type="Gene3D" id="2.20.25.240">
    <property type="match status" value="1"/>
</dbReference>
<organism evidence="2 3">
    <name type="scientific">Rotaria sordida</name>
    <dbReference type="NCBI Taxonomy" id="392033"/>
    <lineage>
        <taxon>Eukaryota</taxon>
        <taxon>Metazoa</taxon>
        <taxon>Spiralia</taxon>
        <taxon>Gnathifera</taxon>
        <taxon>Rotifera</taxon>
        <taxon>Eurotatoria</taxon>
        <taxon>Bdelloidea</taxon>
        <taxon>Philodinida</taxon>
        <taxon>Philodinidae</taxon>
        <taxon>Rotaria</taxon>
    </lineage>
</organism>
<dbReference type="Proteomes" id="UP000663836">
    <property type="component" value="Unassembled WGS sequence"/>
</dbReference>